<comment type="caution">
    <text evidence="2">The sequence shown here is derived from an EMBL/GenBank/DDBJ whole genome shotgun (WGS) entry which is preliminary data.</text>
</comment>
<feature type="transmembrane region" description="Helical" evidence="1">
    <location>
        <begin position="20"/>
        <end position="41"/>
    </location>
</feature>
<keyword evidence="1" id="KW-1133">Transmembrane helix</keyword>
<evidence type="ECO:0000313" key="3">
    <source>
        <dbReference type="Proteomes" id="UP000325105"/>
    </source>
</evidence>
<proteinExistence type="predicted"/>
<organism evidence="2 3">
    <name type="scientific">Sphingobacterium allocomposti</name>
    <dbReference type="NCBI Taxonomy" id="415956"/>
    <lineage>
        <taxon>Bacteria</taxon>
        <taxon>Pseudomonadati</taxon>
        <taxon>Bacteroidota</taxon>
        <taxon>Sphingobacteriia</taxon>
        <taxon>Sphingobacteriales</taxon>
        <taxon>Sphingobacteriaceae</taxon>
        <taxon>Sphingobacterium</taxon>
    </lineage>
</organism>
<keyword evidence="3" id="KW-1185">Reference proteome</keyword>
<evidence type="ECO:0000313" key="2">
    <source>
        <dbReference type="EMBL" id="TYP96784.1"/>
    </source>
</evidence>
<dbReference type="EMBL" id="VNHX01000004">
    <property type="protein sequence ID" value="TYP96784.1"/>
    <property type="molecule type" value="Genomic_DNA"/>
</dbReference>
<reference evidence="2 3" key="1">
    <citation type="submission" date="2019-07" db="EMBL/GenBank/DDBJ databases">
        <title>Genomic Encyclopedia of Archaeal and Bacterial Type Strains, Phase II (KMG-II): from individual species to whole genera.</title>
        <authorList>
            <person name="Goeker M."/>
        </authorList>
    </citation>
    <scope>NUCLEOTIDE SEQUENCE [LARGE SCALE GENOMIC DNA]</scope>
    <source>
        <strain evidence="2 3">DSM 18850</strain>
    </source>
</reference>
<dbReference type="Proteomes" id="UP000325105">
    <property type="component" value="Unassembled WGS sequence"/>
</dbReference>
<dbReference type="AlphaFoldDB" id="A0A5S5DMA9"/>
<protein>
    <submittedName>
        <fullName evidence="2">Uncharacterized protein</fullName>
    </submittedName>
</protein>
<gene>
    <name evidence="2" type="ORF">BC792_1045</name>
</gene>
<evidence type="ECO:0000256" key="1">
    <source>
        <dbReference type="SAM" id="Phobius"/>
    </source>
</evidence>
<keyword evidence="1" id="KW-0472">Membrane</keyword>
<accession>A0A5S5DMA9</accession>
<sequence>MAFFLRLKKVYRKKRYVLRLWAAPFLLRGGAAYFNLGGIFYGNATNV</sequence>
<name>A0A5S5DMA9_9SPHI</name>
<keyword evidence="1" id="KW-0812">Transmembrane</keyword>